<accession>A0A221MGH8</accession>
<dbReference type="OrthoDB" id="2733945at2"/>
<protein>
    <submittedName>
        <fullName evidence="2">Uncharacterized protein</fullName>
    </submittedName>
</protein>
<dbReference type="Proteomes" id="UP000204391">
    <property type="component" value="Chromosome"/>
</dbReference>
<organism evidence="2 3">
    <name type="scientific">Virgibacillus necropolis</name>
    <dbReference type="NCBI Taxonomy" id="163877"/>
    <lineage>
        <taxon>Bacteria</taxon>
        <taxon>Bacillati</taxon>
        <taxon>Bacillota</taxon>
        <taxon>Bacilli</taxon>
        <taxon>Bacillales</taxon>
        <taxon>Bacillaceae</taxon>
        <taxon>Virgibacillus</taxon>
    </lineage>
</organism>
<gene>
    <name evidence="2" type="ORF">CFK40_17895</name>
</gene>
<dbReference type="AlphaFoldDB" id="A0A221MGH8"/>
<proteinExistence type="predicted"/>
<name>A0A221MGH8_9BACI</name>
<evidence type="ECO:0000313" key="3">
    <source>
        <dbReference type="Proteomes" id="UP000204391"/>
    </source>
</evidence>
<dbReference type="KEGG" id="vne:CFK40_17895"/>
<evidence type="ECO:0000256" key="1">
    <source>
        <dbReference type="SAM" id="Coils"/>
    </source>
</evidence>
<dbReference type="RefSeq" id="WP_089533752.1">
    <property type="nucleotide sequence ID" value="NZ_CP022437.1"/>
</dbReference>
<keyword evidence="3" id="KW-1185">Reference proteome</keyword>
<sequence>MGLFINNSRHVDLFKNEGNIDEPNQSYFKRDHFEELVKGQLKVNESLNHSIHGLKSLYEQQEFAQSNKWKEVSNSLNELKISNVQQEKDQRFVVDRLKRLENENKKLQVIMEDERLSEQEMMDQVNNLSQSNQEVMDQLEAYCLENEAFKSKVDEQYDFQKELSDQIKKQENAQDEVLSRLENQEALTEKVTRQIEYFRSILFERTNYLAEKIENGYHNTSSYIANLISSSDQTPKRFLVNQKQAEDQKINK</sequence>
<keyword evidence="1" id="KW-0175">Coiled coil</keyword>
<reference evidence="2 3" key="1">
    <citation type="journal article" date="2003" name="Int. J. Syst. Evol. Microbiol.">
        <title>Virgibacillus carmonensis sp. nov., Virgibacillus necropolis sp. nov. and Virgibacillus picturae sp. nov., three novel species isolated from deteriorated mural paintings, transfer of the species of the genus salibacillus to Virgibacillus, as Virgibacillus marismortui comb. nov. and Virgibacillus salexigens comb. nov., and emended description of the genus Virgibacillus.</title>
        <authorList>
            <person name="Heyrman J."/>
            <person name="Logan N.A."/>
            <person name="Busse H.J."/>
            <person name="Balcaen A."/>
            <person name="Lebbe L."/>
            <person name="Rodriguez-Diaz M."/>
            <person name="Swings J."/>
            <person name="De Vos P."/>
        </authorList>
    </citation>
    <scope>NUCLEOTIDE SEQUENCE [LARGE SCALE GENOMIC DNA]</scope>
    <source>
        <strain evidence="2 3">LMG 19488</strain>
    </source>
</reference>
<dbReference type="EMBL" id="CP022437">
    <property type="protein sequence ID" value="ASN06756.1"/>
    <property type="molecule type" value="Genomic_DNA"/>
</dbReference>
<feature type="coiled-coil region" evidence="1">
    <location>
        <begin position="83"/>
        <end position="117"/>
    </location>
</feature>
<evidence type="ECO:0000313" key="2">
    <source>
        <dbReference type="EMBL" id="ASN06756.1"/>
    </source>
</evidence>